<evidence type="ECO:0000313" key="2">
    <source>
        <dbReference type="EMBL" id="STY78969.1"/>
    </source>
</evidence>
<evidence type="ECO:0000313" key="3">
    <source>
        <dbReference type="Proteomes" id="UP000255297"/>
    </source>
</evidence>
<keyword evidence="1" id="KW-1133">Transmembrane helix</keyword>
<dbReference type="EMBL" id="UGPB01000002">
    <property type="protein sequence ID" value="STY78969.1"/>
    <property type="molecule type" value="Genomic_DNA"/>
</dbReference>
<dbReference type="AlphaFoldDB" id="A0A378P2Y1"/>
<name>A0A378P2Y1_9GAMM</name>
<sequence length="36" mass="4197">MMEHMNMVGGWMLIWDIVGILLIVLLIVVIVKFLKK</sequence>
<organism evidence="2 3">
    <name type="scientific">Legionella wadsworthii</name>
    <dbReference type="NCBI Taxonomy" id="28088"/>
    <lineage>
        <taxon>Bacteria</taxon>
        <taxon>Pseudomonadati</taxon>
        <taxon>Pseudomonadota</taxon>
        <taxon>Gammaproteobacteria</taxon>
        <taxon>Legionellales</taxon>
        <taxon>Legionellaceae</taxon>
        <taxon>Legionella</taxon>
    </lineage>
</organism>
<keyword evidence="1" id="KW-0812">Transmembrane</keyword>
<keyword evidence="3" id="KW-1185">Reference proteome</keyword>
<feature type="transmembrane region" description="Helical" evidence="1">
    <location>
        <begin position="12"/>
        <end position="34"/>
    </location>
</feature>
<reference evidence="2 3" key="1">
    <citation type="submission" date="2018-06" db="EMBL/GenBank/DDBJ databases">
        <authorList>
            <consortium name="Pathogen Informatics"/>
            <person name="Doyle S."/>
        </authorList>
    </citation>
    <scope>NUCLEOTIDE SEQUENCE [LARGE SCALE GENOMIC DNA]</scope>
    <source>
        <strain evidence="2 3">NCTC11532</strain>
    </source>
</reference>
<gene>
    <name evidence="2" type="ORF">NCTC11532_03229</name>
</gene>
<evidence type="ECO:0000256" key="1">
    <source>
        <dbReference type="SAM" id="Phobius"/>
    </source>
</evidence>
<dbReference type="Proteomes" id="UP000255297">
    <property type="component" value="Unassembled WGS sequence"/>
</dbReference>
<keyword evidence="1" id="KW-0472">Membrane</keyword>
<protein>
    <submittedName>
        <fullName evidence="2">Uncharacterized protein</fullName>
    </submittedName>
</protein>
<proteinExistence type="predicted"/>
<accession>A0A378P2Y1</accession>